<keyword evidence="1" id="KW-0472">Membrane</keyword>
<keyword evidence="1" id="KW-0812">Transmembrane</keyword>
<dbReference type="NCBIfam" id="TIGR01409">
    <property type="entry name" value="TAT_signal_seq"/>
    <property type="match status" value="1"/>
</dbReference>
<proteinExistence type="predicted"/>
<dbReference type="AlphaFoldDB" id="A0A4Z0QYT3"/>
<keyword evidence="1" id="KW-1133">Transmembrane helix</keyword>
<dbReference type="SUPFAM" id="SSF55469">
    <property type="entry name" value="FMN-dependent nitroreductase-like"/>
    <property type="match status" value="2"/>
</dbReference>
<name>A0A4Z0QYT3_9FIRM</name>
<reference evidence="2 3" key="1">
    <citation type="submission" date="2019-03" db="EMBL/GenBank/DDBJ databases">
        <title>Draft Genome Sequence of Desulfosporosinus fructosivorans Strain 63.6F, Isolated from Marine Sediment in the Baltic Sea.</title>
        <authorList>
            <person name="Hausmann B."/>
            <person name="Vandieken V."/>
            <person name="Pjevac P."/>
            <person name="Schreck K."/>
            <person name="Herbold C.W."/>
            <person name="Loy A."/>
        </authorList>
    </citation>
    <scope>NUCLEOTIDE SEQUENCE [LARGE SCALE GENOMIC DNA]</scope>
    <source>
        <strain evidence="2 3">63.6F</strain>
    </source>
</reference>
<dbReference type="InterPro" id="IPR000415">
    <property type="entry name" value="Nitroreductase-like"/>
</dbReference>
<dbReference type="GO" id="GO:0016491">
    <property type="term" value="F:oxidoreductase activity"/>
    <property type="evidence" value="ECO:0007669"/>
    <property type="project" value="InterPro"/>
</dbReference>
<dbReference type="InterPro" id="IPR019546">
    <property type="entry name" value="TAT_signal_bac_arc"/>
</dbReference>
<evidence type="ECO:0000256" key="1">
    <source>
        <dbReference type="SAM" id="Phobius"/>
    </source>
</evidence>
<dbReference type="EMBL" id="SPQQ01000012">
    <property type="protein sequence ID" value="TGE35614.1"/>
    <property type="molecule type" value="Genomic_DNA"/>
</dbReference>
<keyword evidence="3" id="KW-1185">Reference proteome</keyword>
<dbReference type="Gene3D" id="3.40.109.10">
    <property type="entry name" value="NADH Oxidase"/>
    <property type="match status" value="1"/>
</dbReference>
<organism evidence="2 3">
    <name type="scientific">Desulfosporosinus fructosivorans</name>
    <dbReference type="NCBI Taxonomy" id="2018669"/>
    <lineage>
        <taxon>Bacteria</taxon>
        <taxon>Bacillati</taxon>
        <taxon>Bacillota</taxon>
        <taxon>Clostridia</taxon>
        <taxon>Eubacteriales</taxon>
        <taxon>Desulfitobacteriaceae</taxon>
        <taxon>Desulfosporosinus</taxon>
    </lineage>
</organism>
<feature type="transmembrane region" description="Helical" evidence="1">
    <location>
        <begin position="20"/>
        <end position="39"/>
    </location>
</feature>
<dbReference type="Proteomes" id="UP000298460">
    <property type="component" value="Unassembled WGS sequence"/>
</dbReference>
<protein>
    <submittedName>
        <fullName evidence="2">Twin-arginine translocation signal domain-containing protein</fullName>
    </submittedName>
</protein>
<accession>A0A4Z0QYT3</accession>
<dbReference type="NCBIfam" id="NF047509">
    <property type="entry name" value="Rv3131_FMN_oxido"/>
    <property type="match status" value="1"/>
</dbReference>
<evidence type="ECO:0000313" key="3">
    <source>
        <dbReference type="Proteomes" id="UP000298460"/>
    </source>
</evidence>
<evidence type="ECO:0000313" key="2">
    <source>
        <dbReference type="EMBL" id="TGE35614.1"/>
    </source>
</evidence>
<gene>
    <name evidence="2" type="ORF">E4K67_24070</name>
</gene>
<comment type="caution">
    <text evidence="2">The sequence shown here is derived from an EMBL/GenBank/DDBJ whole genome shotgun (WGS) entry which is preliminary data.</text>
</comment>
<sequence>MFRREKNMEDRVLFSRRNFIKGSAILGSLAVVGGFWRGLDSGVFSTSKGPAYAAWENSFEGVEGLVDAAILAANAHNAQPWLFKLGDSSIDIKADTDRNLGAVDPYSREMYISLGCALENLTIAAKAKGFSPKITYFPNKQDSWHIATIDLATMAPLPSALYDAIPKRHMNRGPYDKTRPISPEIIQTLSYLNTDSSDVKLSFFNTQQDKLKIGQAMIEATQALISDKEQINVDSKWMRKSWQDIQKYKDGITTDAQGLPTLTRIIAKMLPPMSQEQNNEFWLNTLKDKHVGTAAAFGFIAVPDLTNDLQVVKAGQLWERLHLWATSKGLGMQIMNQLSERRDRELSLNLTPQFGDKLREILKTSEWHSIIQFRMGYPTIEALPSPRRPVKDVIDSSI</sequence>